<reference evidence="4 5" key="1">
    <citation type="submission" date="2018-12" db="EMBL/GenBank/DDBJ databases">
        <title>Bacillus yapensis draft genome sequence.</title>
        <authorList>
            <person name="Yu L."/>
            <person name="Xu X."/>
            <person name="Tang X."/>
        </authorList>
    </citation>
    <scope>NUCLEOTIDE SEQUENCE [LARGE SCALE GENOMIC DNA]</scope>
    <source>
        <strain evidence="4 5">XXST-01</strain>
    </source>
</reference>
<evidence type="ECO:0000313" key="5">
    <source>
        <dbReference type="Proteomes" id="UP000271374"/>
    </source>
</evidence>
<comment type="cofactor">
    <cofactor evidence="1">
        <name>Mg(2+)</name>
        <dbReference type="ChEBI" id="CHEBI:18420"/>
    </cofactor>
</comment>
<evidence type="ECO:0000259" key="3">
    <source>
        <dbReference type="PROSITE" id="PS51462"/>
    </source>
</evidence>
<dbReference type="GO" id="GO:0006753">
    <property type="term" value="P:nucleoside phosphate metabolic process"/>
    <property type="evidence" value="ECO:0007669"/>
    <property type="project" value="TreeGrafter"/>
</dbReference>
<name>A0A3S0LIP5_9BACI</name>
<dbReference type="OrthoDB" id="9806150at2"/>
<dbReference type="InterPro" id="IPR015797">
    <property type="entry name" value="NUDIX_hydrolase-like_dom_sf"/>
</dbReference>
<sequence>MVWKILRSSLHKIGRFSIIEDKVLLPNQKKILFSFVNFSKGVCILAMNENNEVLCLRQYRHALKSWQWELPAGAIDPEDKCPLESAKRELQEETGYIADTWTPLGSFFPSPGSTSEEIFLFLATDLVKSVQSLEESEQIEVYPLKLEELKNLASSGQFQHGGGLAALLRYMVLDEKSS</sequence>
<organism evidence="4 5">
    <name type="scientific">Bacillus yapensis</name>
    <dbReference type="NCBI Taxonomy" id="2492960"/>
    <lineage>
        <taxon>Bacteria</taxon>
        <taxon>Bacillati</taxon>
        <taxon>Bacillota</taxon>
        <taxon>Bacilli</taxon>
        <taxon>Bacillales</taxon>
        <taxon>Bacillaceae</taxon>
        <taxon>Bacillus</taxon>
    </lineage>
</organism>
<keyword evidence="2 4" id="KW-0378">Hydrolase</keyword>
<accession>A0A3S0LIP5</accession>
<dbReference type="Gene3D" id="3.90.79.10">
    <property type="entry name" value="Nucleoside Triphosphate Pyrophosphohydrolase"/>
    <property type="match status" value="1"/>
</dbReference>
<dbReference type="AlphaFoldDB" id="A0A3S0LIP5"/>
<dbReference type="Pfam" id="PF00293">
    <property type="entry name" value="NUDIX"/>
    <property type="match status" value="1"/>
</dbReference>
<dbReference type="PANTHER" id="PTHR11839:SF18">
    <property type="entry name" value="NUDIX HYDROLASE DOMAIN-CONTAINING PROTEIN"/>
    <property type="match status" value="1"/>
</dbReference>
<dbReference type="GO" id="GO:0005829">
    <property type="term" value="C:cytosol"/>
    <property type="evidence" value="ECO:0007669"/>
    <property type="project" value="TreeGrafter"/>
</dbReference>
<dbReference type="GO" id="GO:0019693">
    <property type="term" value="P:ribose phosphate metabolic process"/>
    <property type="evidence" value="ECO:0007669"/>
    <property type="project" value="TreeGrafter"/>
</dbReference>
<dbReference type="RefSeq" id="WP_126405704.1">
    <property type="nucleotide sequence ID" value="NZ_RXNT01000001.1"/>
</dbReference>
<dbReference type="GO" id="GO:0016787">
    <property type="term" value="F:hydrolase activity"/>
    <property type="evidence" value="ECO:0007669"/>
    <property type="project" value="UniProtKB-KW"/>
</dbReference>
<dbReference type="InterPro" id="IPR000086">
    <property type="entry name" value="NUDIX_hydrolase_dom"/>
</dbReference>
<dbReference type="Proteomes" id="UP000271374">
    <property type="component" value="Unassembled WGS sequence"/>
</dbReference>
<evidence type="ECO:0000313" key="4">
    <source>
        <dbReference type="EMBL" id="RTR36397.1"/>
    </source>
</evidence>
<evidence type="ECO:0000256" key="2">
    <source>
        <dbReference type="ARBA" id="ARBA00022801"/>
    </source>
</evidence>
<dbReference type="PANTHER" id="PTHR11839">
    <property type="entry name" value="UDP/ADP-SUGAR PYROPHOSPHATASE"/>
    <property type="match status" value="1"/>
</dbReference>
<keyword evidence="5" id="KW-1185">Reference proteome</keyword>
<dbReference type="CDD" id="cd03424">
    <property type="entry name" value="NUDIX_ADPRase_Nudt5_UGPPase_Nudt14"/>
    <property type="match status" value="1"/>
</dbReference>
<gene>
    <name evidence="4" type="ORF">EKG37_02240</name>
</gene>
<evidence type="ECO:0000256" key="1">
    <source>
        <dbReference type="ARBA" id="ARBA00001946"/>
    </source>
</evidence>
<dbReference type="PROSITE" id="PS51462">
    <property type="entry name" value="NUDIX"/>
    <property type="match status" value="1"/>
</dbReference>
<dbReference type="EMBL" id="RXNT01000001">
    <property type="protein sequence ID" value="RTR36397.1"/>
    <property type="molecule type" value="Genomic_DNA"/>
</dbReference>
<dbReference type="SUPFAM" id="SSF55811">
    <property type="entry name" value="Nudix"/>
    <property type="match status" value="1"/>
</dbReference>
<protein>
    <submittedName>
        <fullName evidence="4">NUDIX hydrolase</fullName>
    </submittedName>
</protein>
<comment type="caution">
    <text evidence="4">The sequence shown here is derived from an EMBL/GenBank/DDBJ whole genome shotgun (WGS) entry which is preliminary data.</text>
</comment>
<feature type="domain" description="Nudix hydrolase" evidence="3">
    <location>
        <begin position="37"/>
        <end position="166"/>
    </location>
</feature>
<proteinExistence type="predicted"/>